<dbReference type="PRINTS" id="PR00050">
    <property type="entry name" value="COLDSHOCK"/>
</dbReference>
<dbReference type="RefSeq" id="WP_054491924.1">
    <property type="nucleotide sequence ID" value="NZ_BBZA01000024.1"/>
</dbReference>
<dbReference type="Gene3D" id="2.40.50.140">
    <property type="entry name" value="Nucleic acid-binding proteins"/>
    <property type="match status" value="1"/>
</dbReference>
<dbReference type="PIRSF" id="PIRSF002599">
    <property type="entry name" value="Cold_shock_A"/>
    <property type="match status" value="1"/>
</dbReference>
<dbReference type="InterPro" id="IPR050181">
    <property type="entry name" value="Cold_shock_domain"/>
</dbReference>
<dbReference type="AlphaFoldDB" id="A0A0N0RFA9"/>
<name>A0A0N0RFA9_9CHLR</name>
<dbReference type="InParanoid" id="A0A0N0RFA9"/>
<dbReference type="Proteomes" id="UP000037784">
    <property type="component" value="Unassembled WGS sequence"/>
</dbReference>
<evidence type="ECO:0000313" key="8">
    <source>
        <dbReference type="Proteomes" id="UP000050502"/>
    </source>
</evidence>
<evidence type="ECO:0000259" key="4">
    <source>
        <dbReference type="PROSITE" id="PS51857"/>
    </source>
</evidence>
<reference evidence="5 7" key="1">
    <citation type="journal article" date="2015" name="Genome Announc.">
        <title>Draft Genome Sequence of a Heterotrophic Facultative Anaerobic Thermophilic Bacterium, Ardenticatena maritima Strain 110ST.</title>
        <authorList>
            <person name="Kawaichi S."/>
            <person name="Yoshida T."/>
            <person name="Sako Y."/>
            <person name="Nakamura R."/>
        </authorList>
    </citation>
    <scope>NUCLEOTIDE SEQUENCE [LARGE SCALE GENOMIC DNA]</scope>
    <source>
        <strain evidence="5 7">110S</strain>
    </source>
</reference>
<dbReference type="PROSITE" id="PS00352">
    <property type="entry name" value="CSD_1"/>
    <property type="match status" value="1"/>
</dbReference>
<evidence type="ECO:0000313" key="6">
    <source>
        <dbReference type="EMBL" id="KPL88633.1"/>
    </source>
</evidence>
<dbReference type="InterPro" id="IPR012156">
    <property type="entry name" value="Cold_shock_CspA"/>
</dbReference>
<dbReference type="SUPFAM" id="SSF50249">
    <property type="entry name" value="Nucleic acid-binding proteins"/>
    <property type="match status" value="1"/>
</dbReference>
<sequence length="75" mass="8503">MAEVQVGTVKWFNNAKGYGFIQRDEGPDVFVHHTDIQMEGYRTLQEGQQVEFELVDAEKGPRAQNVRPLATPQTV</sequence>
<dbReference type="InterPro" id="IPR019844">
    <property type="entry name" value="CSD_CS"/>
</dbReference>
<protein>
    <submittedName>
        <fullName evidence="5">Cold shock protein, beta-ribbon, CspA family</fullName>
    </submittedName>
    <submittedName>
        <fullName evidence="6">Cold-shock protein</fullName>
    </submittedName>
</protein>
<evidence type="ECO:0000256" key="3">
    <source>
        <dbReference type="RuleBase" id="RU000408"/>
    </source>
</evidence>
<keyword evidence="2" id="KW-0963">Cytoplasm</keyword>
<evidence type="ECO:0000256" key="2">
    <source>
        <dbReference type="ARBA" id="ARBA00022490"/>
    </source>
</evidence>
<reference evidence="6 8" key="2">
    <citation type="submission" date="2015-07" db="EMBL/GenBank/DDBJ databases">
        <title>Whole genome sequence of Ardenticatena maritima DSM 23922.</title>
        <authorList>
            <person name="Hemp J."/>
            <person name="Ward L.M."/>
            <person name="Pace L.A."/>
            <person name="Fischer W.W."/>
        </authorList>
    </citation>
    <scope>NUCLEOTIDE SEQUENCE [LARGE SCALE GENOMIC DNA]</scope>
    <source>
        <strain evidence="6 8">110S</strain>
    </source>
</reference>
<dbReference type="FunFam" id="2.40.50.140:FF:000006">
    <property type="entry name" value="Cold shock protein CspC"/>
    <property type="match status" value="1"/>
</dbReference>
<dbReference type="PATRIC" id="fig|872965.6.peg.1605"/>
<dbReference type="Proteomes" id="UP000050502">
    <property type="component" value="Unassembled WGS sequence"/>
</dbReference>
<dbReference type="InterPro" id="IPR002059">
    <property type="entry name" value="CSP_DNA-bd"/>
</dbReference>
<dbReference type="InterPro" id="IPR012340">
    <property type="entry name" value="NA-bd_OB-fold"/>
</dbReference>
<dbReference type="PANTHER" id="PTHR11544">
    <property type="entry name" value="COLD SHOCK DOMAIN CONTAINING PROTEINS"/>
    <property type="match status" value="1"/>
</dbReference>
<comment type="subcellular location">
    <subcellularLocation>
        <location evidence="1 3">Cytoplasm</location>
    </subcellularLocation>
</comment>
<feature type="domain" description="CSD" evidence="4">
    <location>
        <begin position="4"/>
        <end position="68"/>
    </location>
</feature>
<dbReference type="EMBL" id="BBZA01000024">
    <property type="protein sequence ID" value="GAP62000.1"/>
    <property type="molecule type" value="Genomic_DNA"/>
</dbReference>
<evidence type="ECO:0000256" key="1">
    <source>
        <dbReference type="ARBA" id="ARBA00004496"/>
    </source>
</evidence>
<dbReference type="STRING" id="872965.SE16_07825"/>
<organism evidence="5 7">
    <name type="scientific">Ardenticatena maritima</name>
    <dbReference type="NCBI Taxonomy" id="872965"/>
    <lineage>
        <taxon>Bacteria</taxon>
        <taxon>Bacillati</taxon>
        <taxon>Chloroflexota</taxon>
        <taxon>Ardenticatenia</taxon>
        <taxon>Ardenticatenales</taxon>
        <taxon>Ardenticatenaceae</taxon>
        <taxon>Ardenticatena</taxon>
    </lineage>
</organism>
<comment type="caution">
    <text evidence="5">The sequence shown here is derived from an EMBL/GenBank/DDBJ whole genome shotgun (WGS) entry which is preliminary data.</text>
</comment>
<dbReference type="GO" id="GO:0003676">
    <property type="term" value="F:nucleic acid binding"/>
    <property type="evidence" value="ECO:0007669"/>
    <property type="project" value="InterPro"/>
</dbReference>
<accession>A0A0N0RFA9</accession>
<dbReference type="SMART" id="SM00357">
    <property type="entry name" value="CSP"/>
    <property type="match status" value="1"/>
</dbReference>
<dbReference type="OrthoDB" id="9810590at2"/>
<dbReference type="GO" id="GO:0005737">
    <property type="term" value="C:cytoplasm"/>
    <property type="evidence" value="ECO:0007669"/>
    <property type="project" value="UniProtKB-SubCell"/>
</dbReference>
<evidence type="ECO:0000313" key="5">
    <source>
        <dbReference type="EMBL" id="GAP62000.1"/>
    </source>
</evidence>
<dbReference type="CDD" id="cd04458">
    <property type="entry name" value="CSP_CDS"/>
    <property type="match status" value="1"/>
</dbReference>
<reference evidence="7" key="3">
    <citation type="submission" date="2015-08" db="EMBL/GenBank/DDBJ databases">
        <title>Draft Genome Sequence of a Heterotrophic Facultative Anaerobic Bacterium Ardenticatena maritima Strain 110S.</title>
        <authorList>
            <person name="Kawaichi S."/>
            <person name="Yoshida T."/>
            <person name="Sako Y."/>
            <person name="Nakamura R."/>
        </authorList>
    </citation>
    <scope>NUCLEOTIDE SEQUENCE [LARGE SCALE GENOMIC DNA]</scope>
    <source>
        <strain evidence="7">110S</strain>
    </source>
</reference>
<dbReference type="EMBL" id="LGKN01000004">
    <property type="protein sequence ID" value="KPL88633.1"/>
    <property type="molecule type" value="Genomic_DNA"/>
</dbReference>
<dbReference type="PROSITE" id="PS51857">
    <property type="entry name" value="CSD_2"/>
    <property type="match status" value="1"/>
</dbReference>
<dbReference type="FunCoup" id="A0A0N0RFA9">
    <property type="interactions" value="164"/>
</dbReference>
<gene>
    <name evidence="5" type="primary">cspA</name>
    <name evidence="5" type="ORF">ARMA_0423</name>
    <name evidence="6" type="ORF">SE16_07825</name>
</gene>
<evidence type="ECO:0000313" key="7">
    <source>
        <dbReference type="Proteomes" id="UP000037784"/>
    </source>
</evidence>
<dbReference type="InterPro" id="IPR011129">
    <property type="entry name" value="CSD"/>
</dbReference>
<dbReference type="Pfam" id="PF00313">
    <property type="entry name" value="CSD"/>
    <property type="match status" value="1"/>
</dbReference>
<proteinExistence type="predicted"/>
<keyword evidence="7" id="KW-1185">Reference proteome</keyword>